<evidence type="ECO:0000256" key="12">
    <source>
        <dbReference type="ARBA" id="ARBA00023128"/>
    </source>
</evidence>
<keyword evidence="6" id="KW-0808">Transferase</keyword>
<comment type="caution">
    <text evidence="18">The sequence shown here is derived from an EMBL/GenBank/DDBJ whole genome shotgun (WGS) entry which is preliminary data.</text>
</comment>
<keyword evidence="13 17" id="KW-0472">Membrane</keyword>
<evidence type="ECO:0000256" key="14">
    <source>
        <dbReference type="ARBA" id="ARBA00038540"/>
    </source>
</evidence>
<dbReference type="InterPro" id="IPR001129">
    <property type="entry name" value="Membr-assoc_MAPEG"/>
</dbReference>
<feature type="transmembrane region" description="Helical" evidence="17">
    <location>
        <begin position="12"/>
        <end position="31"/>
    </location>
</feature>
<comment type="function">
    <text evidence="1">Conjugation of reduced glutathione to a wide number of exogenous and endogenous hydrophobic electrophiles.</text>
</comment>
<keyword evidence="7 17" id="KW-0812">Transmembrane</keyword>
<dbReference type="GO" id="GO:0005789">
    <property type="term" value="C:endoplasmic reticulum membrane"/>
    <property type="evidence" value="ECO:0007669"/>
    <property type="project" value="UniProtKB-SubCell"/>
</dbReference>
<evidence type="ECO:0000256" key="17">
    <source>
        <dbReference type="SAM" id="Phobius"/>
    </source>
</evidence>
<evidence type="ECO:0000313" key="18">
    <source>
        <dbReference type="EMBL" id="TMW68917.1"/>
    </source>
</evidence>
<dbReference type="Pfam" id="PF01124">
    <property type="entry name" value="MAPEG"/>
    <property type="match status" value="1"/>
</dbReference>
<reference evidence="18" key="1">
    <citation type="submission" date="2019-03" db="EMBL/GenBank/DDBJ databases">
        <title>Long read genome sequence of the mycoparasitic Pythium oligandrum ATCC 38472 isolated from sugarbeet rhizosphere.</title>
        <authorList>
            <person name="Gaulin E."/>
        </authorList>
    </citation>
    <scope>NUCLEOTIDE SEQUENCE</scope>
    <source>
        <strain evidence="18">ATCC 38472_TT</strain>
    </source>
</reference>
<dbReference type="GO" id="GO:0005741">
    <property type="term" value="C:mitochondrial outer membrane"/>
    <property type="evidence" value="ECO:0007669"/>
    <property type="project" value="UniProtKB-SubCell"/>
</dbReference>
<feature type="transmembrane region" description="Helical" evidence="17">
    <location>
        <begin position="117"/>
        <end position="139"/>
    </location>
</feature>
<dbReference type="Gene3D" id="1.20.120.550">
    <property type="entry name" value="Membrane associated eicosanoid/glutathione metabolism-like domain"/>
    <property type="match status" value="1"/>
</dbReference>
<evidence type="ECO:0000256" key="4">
    <source>
        <dbReference type="ARBA" id="ARBA00010459"/>
    </source>
</evidence>
<evidence type="ECO:0000313" key="19">
    <source>
        <dbReference type="Proteomes" id="UP000794436"/>
    </source>
</evidence>
<evidence type="ECO:0000256" key="11">
    <source>
        <dbReference type="ARBA" id="ARBA00022990"/>
    </source>
</evidence>
<accession>A0A8K1CS86</accession>
<dbReference type="GO" id="GO:0004364">
    <property type="term" value="F:glutathione transferase activity"/>
    <property type="evidence" value="ECO:0007669"/>
    <property type="project" value="UniProtKB-EC"/>
</dbReference>
<feature type="transmembrane region" description="Helical" evidence="17">
    <location>
        <begin position="146"/>
        <end position="168"/>
    </location>
</feature>
<name>A0A8K1CS86_PYTOL</name>
<dbReference type="InterPro" id="IPR023352">
    <property type="entry name" value="MAPEG-like_dom_sf"/>
</dbReference>
<dbReference type="PANTHER" id="PTHR10689">
    <property type="entry name" value="MICROSOMAL GLUTATHIONE S-TRANSFERASE 1"/>
    <property type="match status" value="1"/>
</dbReference>
<comment type="subcellular location">
    <subcellularLocation>
        <location evidence="3">Endoplasmic reticulum membrane</location>
        <topology evidence="3">Multi-pass membrane protein</topology>
    </subcellularLocation>
    <subcellularLocation>
        <location evidence="2">Mitochondrion outer membrane</location>
    </subcellularLocation>
</comment>
<dbReference type="EC" id="2.5.1.18" evidence="5"/>
<keyword evidence="10 17" id="KW-1133">Transmembrane helix</keyword>
<keyword evidence="12" id="KW-0496">Mitochondrion</keyword>
<dbReference type="PANTHER" id="PTHR10689:SF6">
    <property type="entry name" value="MICROSOMAL GLUTATHIONE S-TRANSFERASE 1"/>
    <property type="match status" value="1"/>
</dbReference>
<evidence type="ECO:0000256" key="6">
    <source>
        <dbReference type="ARBA" id="ARBA00022679"/>
    </source>
</evidence>
<evidence type="ECO:0000256" key="13">
    <source>
        <dbReference type="ARBA" id="ARBA00023136"/>
    </source>
</evidence>
<evidence type="ECO:0000256" key="3">
    <source>
        <dbReference type="ARBA" id="ARBA00004477"/>
    </source>
</evidence>
<dbReference type="AlphaFoldDB" id="A0A8K1CS86"/>
<keyword evidence="9" id="KW-0256">Endoplasmic reticulum</keyword>
<proteinExistence type="inferred from homology"/>
<sequence length="171" mass="19240">MLTIAMTHDPESTSVQTFAICTVALYIKFFITARFQAAAKYNVGGRPPEDAFFARLAGKEPIPQSYGTDQDEDDLRSKQLLERERRWDRIIMNDLECIPFSLLVFAAALFLECNDKLQTWAMIIFTIARIAYTFVYAMALQPHRSLVALIAALAVFVSIGDIIAKVLALNK</sequence>
<evidence type="ECO:0000256" key="15">
    <source>
        <dbReference type="ARBA" id="ARBA00039397"/>
    </source>
</evidence>
<comment type="similarity">
    <text evidence="4">Belongs to the MAPEG family.</text>
</comment>
<dbReference type="Proteomes" id="UP000794436">
    <property type="component" value="Unassembled WGS sequence"/>
</dbReference>
<keyword evidence="8" id="KW-1000">Mitochondrion outer membrane</keyword>
<evidence type="ECO:0000256" key="16">
    <source>
        <dbReference type="ARBA" id="ARBA00049385"/>
    </source>
</evidence>
<keyword evidence="11" id="KW-0007">Acetylation</keyword>
<keyword evidence="19" id="KW-1185">Reference proteome</keyword>
<evidence type="ECO:0000256" key="9">
    <source>
        <dbReference type="ARBA" id="ARBA00022824"/>
    </source>
</evidence>
<evidence type="ECO:0000256" key="2">
    <source>
        <dbReference type="ARBA" id="ARBA00004294"/>
    </source>
</evidence>
<protein>
    <recommendedName>
        <fullName evidence="15">Microsomal glutathione S-transferase 1</fullName>
        <ecNumber evidence="5">2.5.1.18</ecNumber>
    </recommendedName>
</protein>
<dbReference type="SUPFAM" id="SSF161084">
    <property type="entry name" value="MAPEG domain-like"/>
    <property type="match status" value="1"/>
</dbReference>
<evidence type="ECO:0000256" key="10">
    <source>
        <dbReference type="ARBA" id="ARBA00022989"/>
    </source>
</evidence>
<evidence type="ECO:0000256" key="5">
    <source>
        <dbReference type="ARBA" id="ARBA00012452"/>
    </source>
</evidence>
<comment type="subunit">
    <text evidence="14">Homotrimer; The trimer binds only one molecule of glutathione.</text>
</comment>
<evidence type="ECO:0000256" key="7">
    <source>
        <dbReference type="ARBA" id="ARBA00022692"/>
    </source>
</evidence>
<gene>
    <name evidence="18" type="ORF">Poli38472_001073</name>
</gene>
<feature type="transmembrane region" description="Helical" evidence="17">
    <location>
        <begin position="90"/>
        <end position="111"/>
    </location>
</feature>
<comment type="catalytic activity">
    <reaction evidence="16">
        <text>RX + glutathione = an S-substituted glutathione + a halide anion + H(+)</text>
        <dbReference type="Rhea" id="RHEA:16437"/>
        <dbReference type="ChEBI" id="CHEBI:15378"/>
        <dbReference type="ChEBI" id="CHEBI:16042"/>
        <dbReference type="ChEBI" id="CHEBI:17792"/>
        <dbReference type="ChEBI" id="CHEBI:57925"/>
        <dbReference type="ChEBI" id="CHEBI:90779"/>
        <dbReference type="EC" id="2.5.1.18"/>
    </reaction>
    <physiologicalReaction direction="left-to-right" evidence="16">
        <dbReference type="Rhea" id="RHEA:16438"/>
    </physiologicalReaction>
</comment>
<evidence type="ECO:0000256" key="8">
    <source>
        <dbReference type="ARBA" id="ARBA00022787"/>
    </source>
</evidence>
<organism evidence="18 19">
    <name type="scientific">Pythium oligandrum</name>
    <name type="common">Mycoparasitic fungus</name>
    <dbReference type="NCBI Taxonomy" id="41045"/>
    <lineage>
        <taxon>Eukaryota</taxon>
        <taxon>Sar</taxon>
        <taxon>Stramenopiles</taxon>
        <taxon>Oomycota</taxon>
        <taxon>Peronosporomycetes</taxon>
        <taxon>Pythiales</taxon>
        <taxon>Pythiaceae</taxon>
        <taxon>Pythium</taxon>
    </lineage>
</organism>
<dbReference type="EMBL" id="SPLM01000001">
    <property type="protein sequence ID" value="TMW68917.1"/>
    <property type="molecule type" value="Genomic_DNA"/>
</dbReference>
<dbReference type="InterPro" id="IPR040162">
    <property type="entry name" value="MGST1-like"/>
</dbReference>
<evidence type="ECO:0000256" key="1">
    <source>
        <dbReference type="ARBA" id="ARBA00003701"/>
    </source>
</evidence>